<name>A0A6A3CCZ7_HIBSY</name>
<dbReference type="AlphaFoldDB" id="A0A6A3CCZ7"/>
<keyword evidence="4" id="KW-1185">Reference proteome</keyword>
<reference evidence="3" key="1">
    <citation type="submission" date="2019-09" db="EMBL/GenBank/DDBJ databases">
        <title>Draft genome information of white flower Hibiscus syriacus.</title>
        <authorList>
            <person name="Kim Y.-M."/>
        </authorList>
    </citation>
    <scope>NUCLEOTIDE SEQUENCE [LARGE SCALE GENOMIC DNA]</scope>
    <source>
        <strain evidence="3">YM2019G1</strain>
    </source>
</reference>
<evidence type="ECO:0000313" key="3">
    <source>
        <dbReference type="EMBL" id="KAE8725029.1"/>
    </source>
</evidence>
<dbReference type="PANTHER" id="PTHR33155">
    <property type="entry name" value="FANTASTIC FOUR-LIKE PROTEIN (DUF3049)"/>
    <property type="match status" value="1"/>
</dbReference>
<accession>A0A6A3CCZ7</accession>
<evidence type="ECO:0000256" key="1">
    <source>
        <dbReference type="ARBA" id="ARBA00008690"/>
    </source>
</evidence>
<dbReference type="InterPro" id="IPR021410">
    <property type="entry name" value="FAF"/>
</dbReference>
<dbReference type="Pfam" id="PF11250">
    <property type="entry name" value="FAF"/>
    <property type="match status" value="1"/>
</dbReference>
<dbReference type="EMBL" id="VEPZ02000433">
    <property type="protein sequence ID" value="KAE8725029.1"/>
    <property type="molecule type" value="Genomic_DNA"/>
</dbReference>
<comment type="similarity">
    <text evidence="1">Belongs to the fantastic four family.</text>
</comment>
<sequence length="248" mass="28022">MQTQKSLPEIQLKLEALTICAKKTHTENHFKPCMMMAPSVLVSPTSSSLIGDYIGMESCFDLGNNDYGSGDGRIDCIHDKREQRCCTKKKDIPPPIPCRMPWVLKRYYTSDRRLIIRRERVGFNEYFQAHRSNGRLVLDLVPFDYINNEFDDKEAGVNEEDDRVDVLDNETDTINDHDDDDNKMVEALHKENEIAVIEDSIVKCPTAETPSENGITANGGKCLKYNSVRASPSCFLGLPVPAIRPVHS</sequence>
<dbReference type="OrthoDB" id="1928183at2759"/>
<comment type="caution">
    <text evidence="3">The sequence shown here is derived from an EMBL/GenBank/DDBJ whole genome shotgun (WGS) entry which is preliminary data.</text>
</comment>
<protein>
    <recommendedName>
        <fullName evidence="2">FAF domain-containing protein</fullName>
    </recommendedName>
</protein>
<dbReference type="InterPro" id="IPR046431">
    <property type="entry name" value="FAF_dom"/>
</dbReference>
<gene>
    <name evidence="3" type="ORF">F3Y22_tig00009023pilonHSYRG00156</name>
</gene>
<evidence type="ECO:0000313" key="4">
    <source>
        <dbReference type="Proteomes" id="UP000436088"/>
    </source>
</evidence>
<dbReference type="Proteomes" id="UP000436088">
    <property type="component" value="Unassembled WGS sequence"/>
</dbReference>
<feature type="domain" description="FAF" evidence="2">
    <location>
        <begin position="93"/>
        <end position="140"/>
    </location>
</feature>
<organism evidence="3 4">
    <name type="scientific">Hibiscus syriacus</name>
    <name type="common">Rose of Sharon</name>
    <dbReference type="NCBI Taxonomy" id="106335"/>
    <lineage>
        <taxon>Eukaryota</taxon>
        <taxon>Viridiplantae</taxon>
        <taxon>Streptophyta</taxon>
        <taxon>Embryophyta</taxon>
        <taxon>Tracheophyta</taxon>
        <taxon>Spermatophyta</taxon>
        <taxon>Magnoliopsida</taxon>
        <taxon>eudicotyledons</taxon>
        <taxon>Gunneridae</taxon>
        <taxon>Pentapetalae</taxon>
        <taxon>rosids</taxon>
        <taxon>malvids</taxon>
        <taxon>Malvales</taxon>
        <taxon>Malvaceae</taxon>
        <taxon>Malvoideae</taxon>
        <taxon>Hibiscus</taxon>
    </lineage>
</organism>
<dbReference type="PANTHER" id="PTHR33155:SF17">
    <property type="entry name" value="F2E2.18-RELATED"/>
    <property type="match status" value="1"/>
</dbReference>
<evidence type="ECO:0000259" key="2">
    <source>
        <dbReference type="Pfam" id="PF11250"/>
    </source>
</evidence>
<proteinExistence type="inferred from homology"/>